<feature type="signal peptide" evidence="1">
    <location>
        <begin position="1"/>
        <end position="22"/>
    </location>
</feature>
<dbReference type="AlphaFoldDB" id="A0A0A9GMQ4"/>
<reference evidence="2" key="1">
    <citation type="submission" date="2014-09" db="EMBL/GenBank/DDBJ databases">
        <authorList>
            <person name="Magalhaes I.L.F."/>
            <person name="Oliveira U."/>
            <person name="Santos F.R."/>
            <person name="Vidigal T.H.D.A."/>
            <person name="Brescovit A.D."/>
            <person name="Santos A.J."/>
        </authorList>
    </citation>
    <scope>NUCLEOTIDE SEQUENCE</scope>
    <source>
        <tissue evidence="2">Shoot tissue taken approximately 20 cm above the soil surface</tissue>
    </source>
</reference>
<reference evidence="2" key="2">
    <citation type="journal article" date="2015" name="Data Brief">
        <title>Shoot transcriptome of the giant reed, Arundo donax.</title>
        <authorList>
            <person name="Barrero R.A."/>
            <person name="Guerrero F.D."/>
            <person name="Moolhuijzen P."/>
            <person name="Goolsby J.A."/>
            <person name="Tidwell J."/>
            <person name="Bellgard S.E."/>
            <person name="Bellgard M.I."/>
        </authorList>
    </citation>
    <scope>NUCLEOTIDE SEQUENCE</scope>
    <source>
        <tissue evidence="2">Shoot tissue taken approximately 20 cm above the soil surface</tissue>
    </source>
</reference>
<evidence type="ECO:0000313" key="2">
    <source>
        <dbReference type="EMBL" id="JAE23836.1"/>
    </source>
</evidence>
<keyword evidence="1" id="KW-0732">Signal</keyword>
<evidence type="ECO:0000256" key="1">
    <source>
        <dbReference type="SAM" id="SignalP"/>
    </source>
</evidence>
<organism evidence="2">
    <name type="scientific">Arundo donax</name>
    <name type="common">Giant reed</name>
    <name type="synonym">Donax arundinaceus</name>
    <dbReference type="NCBI Taxonomy" id="35708"/>
    <lineage>
        <taxon>Eukaryota</taxon>
        <taxon>Viridiplantae</taxon>
        <taxon>Streptophyta</taxon>
        <taxon>Embryophyta</taxon>
        <taxon>Tracheophyta</taxon>
        <taxon>Spermatophyta</taxon>
        <taxon>Magnoliopsida</taxon>
        <taxon>Liliopsida</taxon>
        <taxon>Poales</taxon>
        <taxon>Poaceae</taxon>
        <taxon>PACMAD clade</taxon>
        <taxon>Arundinoideae</taxon>
        <taxon>Arundineae</taxon>
        <taxon>Arundo</taxon>
    </lineage>
</organism>
<name>A0A0A9GMQ4_ARUDO</name>
<accession>A0A0A9GMQ4</accession>
<sequence>MPRLVSLLWLLSFLLCNNKLKPVPCSDRSCCIALSGVPFSFLTKKHAALLWIRDELHH</sequence>
<feature type="chain" id="PRO_5002046333" evidence="1">
    <location>
        <begin position="23"/>
        <end position="58"/>
    </location>
</feature>
<dbReference type="EMBL" id="GBRH01174060">
    <property type="protein sequence ID" value="JAE23836.1"/>
    <property type="molecule type" value="Transcribed_RNA"/>
</dbReference>
<proteinExistence type="predicted"/>
<protein>
    <submittedName>
        <fullName evidence="2">Uncharacterized protein</fullName>
    </submittedName>
</protein>